<evidence type="ECO:0000259" key="2">
    <source>
        <dbReference type="Pfam" id="PF24802"/>
    </source>
</evidence>
<protein>
    <recommendedName>
        <fullName evidence="2">DUF7703 domain-containing protein</fullName>
    </recommendedName>
</protein>
<dbReference type="GeneID" id="28855846"/>
<dbReference type="EMBL" id="LSBJ02000008">
    <property type="protein sequence ID" value="OAQ60474.1"/>
    <property type="molecule type" value="Genomic_DNA"/>
</dbReference>
<evidence type="ECO:0000313" key="4">
    <source>
        <dbReference type="Proteomes" id="UP000078397"/>
    </source>
</evidence>
<feature type="transmembrane region" description="Helical" evidence="1">
    <location>
        <begin position="154"/>
        <end position="170"/>
    </location>
</feature>
<comment type="caution">
    <text evidence="3">The sequence shown here is derived from an EMBL/GenBank/DDBJ whole genome shotgun (WGS) entry which is preliminary data.</text>
</comment>
<organism evidence="3 4">
    <name type="scientific">Pochonia chlamydosporia 170</name>
    <dbReference type="NCBI Taxonomy" id="1380566"/>
    <lineage>
        <taxon>Eukaryota</taxon>
        <taxon>Fungi</taxon>
        <taxon>Dikarya</taxon>
        <taxon>Ascomycota</taxon>
        <taxon>Pezizomycotina</taxon>
        <taxon>Sordariomycetes</taxon>
        <taxon>Hypocreomycetidae</taxon>
        <taxon>Hypocreales</taxon>
        <taxon>Clavicipitaceae</taxon>
        <taxon>Pochonia</taxon>
    </lineage>
</organism>
<proteinExistence type="predicted"/>
<dbReference type="PANTHER" id="PTHR37013">
    <property type="entry name" value="INTEGRAL MEMBRANE PROTEIN (AFU_ORTHOLOGUE AFUA_1G05950)-RELATED"/>
    <property type="match status" value="1"/>
</dbReference>
<dbReference type="AlphaFoldDB" id="A0A179F4X4"/>
<feature type="transmembrane region" description="Helical" evidence="1">
    <location>
        <begin position="75"/>
        <end position="95"/>
    </location>
</feature>
<keyword evidence="4" id="KW-1185">Reference proteome</keyword>
<dbReference type="RefSeq" id="XP_018138352.1">
    <property type="nucleotide sequence ID" value="XM_018291852.1"/>
</dbReference>
<dbReference type="KEGG" id="pchm:VFPPC_14081"/>
<gene>
    <name evidence="3" type="ORF">VFPPC_14081</name>
</gene>
<feature type="domain" description="DUF7703" evidence="2">
    <location>
        <begin position="204"/>
        <end position="270"/>
    </location>
</feature>
<dbReference type="Proteomes" id="UP000078397">
    <property type="component" value="Unassembled WGS sequence"/>
</dbReference>
<reference evidence="3 4" key="1">
    <citation type="journal article" date="2016" name="PLoS Pathog.">
        <title>Biosynthesis of antibiotic leucinostatins in bio-control fungus Purpureocillium lilacinum and their inhibition on phytophthora revealed by genome mining.</title>
        <authorList>
            <person name="Wang G."/>
            <person name="Liu Z."/>
            <person name="Lin R."/>
            <person name="Li E."/>
            <person name="Mao Z."/>
            <person name="Ling J."/>
            <person name="Yang Y."/>
            <person name="Yin W.B."/>
            <person name="Xie B."/>
        </authorList>
    </citation>
    <scope>NUCLEOTIDE SEQUENCE [LARGE SCALE GENOMIC DNA]</scope>
    <source>
        <strain evidence="3">170</strain>
    </source>
</reference>
<feature type="transmembrane region" description="Helical" evidence="1">
    <location>
        <begin position="211"/>
        <end position="232"/>
    </location>
</feature>
<dbReference type="OrthoDB" id="405906at2759"/>
<evidence type="ECO:0000313" key="3">
    <source>
        <dbReference type="EMBL" id="OAQ60474.1"/>
    </source>
</evidence>
<sequence length="334" mass="37464">MNDIKDDLPMSMVIAAFTGISWYIGIEINISLFLLFKRRRGLYFWSCALTSWGVILQPLFIILADFGVWKNAVPAIVLIYLTWMIMVLPQSWVLYSRLHLLMRTTKILNGIKYVLIFNSIVFSVPTVVIGTLAQSTTINTNLTSFNPIWDRLQLVVYFVQETALGMLYIYQTRKYLRQRSPLLERSWSTATPHGHGDHVSSGTQPKEQKTVLWQLLVANILIIALDITLLGIQCANLFYLQGAFKPCVYGIKLKIEFAILNRLISTIRAPAGVYAGSGHQHHPEGTIGGTRHKGAWNKPSGVEGMDAVQLVESTGRGLRSHSAESQVPIYGSIK</sequence>
<keyword evidence="1" id="KW-0472">Membrane</keyword>
<dbReference type="PANTHER" id="PTHR37013:SF4">
    <property type="entry name" value="INTEGRAL MEMBRANE PROTEIN"/>
    <property type="match status" value="1"/>
</dbReference>
<feature type="transmembrane region" description="Helical" evidence="1">
    <location>
        <begin position="12"/>
        <end position="35"/>
    </location>
</feature>
<accession>A0A179F4X4</accession>
<name>A0A179F4X4_METCM</name>
<feature type="transmembrane region" description="Helical" evidence="1">
    <location>
        <begin position="115"/>
        <end position="134"/>
    </location>
</feature>
<dbReference type="InterPro" id="IPR056120">
    <property type="entry name" value="DUF7703"/>
</dbReference>
<feature type="domain" description="DUF7703" evidence="2">
    <location>
        <begin position="11"/>
        <end position="183"/>
    </location>
</feature>
<feature type="transmembrane region" description="Helical" evidence="1">
    <location>
        <begin position="42"/>
        <end position="63"/>
    </location>
</feature>
<keyword evidence="1" id="KW-1133">Transmembrane helix</keyword>
<dbReference type="Pfam" id="PF24802">
    <property type="entry name" value="DUF7703"/>
    <property type="match status" value="2"/>
</dbReference>
<evidence type="ECO:0000256" key="1">
    <source>
        <dbReference type="SAM" id="Phobius"/>
    </source>
</evidence>
<keyword evidence="1" id="KW-0812">Transmembrane</keyword>